<gene>
    <name evidence="1" type="ORF">PX52LOC_06410</name>
</gene>
<dbReference type="Proteomes" id="UP000324974">
    <property type="component" value="Chromosome"/>
</dbReference>
<protein>
    <submittedName>
        <fullName evidence="1">Uncharacterized protein</fullName>
    </submittedName>
</protein>
<keyword evidence="2" id="KW-1185">Reference proteome</keyword>
<dbReference type="RefSeq" id="WP_149113741.1">
    <property type="nucleotide sequence ID" value="NZ_CP042425.1"/>
</dbReference>
<name>A0A5C1AJG7_9BACT</name>
<sequence>MTTIQPITQTQQLVEQNATVTVEFKRYLDQLLERVGGTKGGSYVGLTEDAIVIWDVDKKPTAYLLLTGNRSMADPVNMVPGMPILRLTIVQDGVGGHTLSWGPSYKFPSGLAPSLSAGGNAVDELWFSTDGTNMKLITGAKDLR</sequence>
<proteinExistence type="predicted"/>
<dbReference type="AlphaFoldDB" id="A0A5C1AJG7"/>
<dbReference type="KEGG" id="lrs:PX52LOC_06410"/>
<accession>A0A5C1AJG7</accession>
<evidence type="ECO:0000313" key="1">
    <source>
        <dbReference type="EMBL" id="QEL19341.1"/>
    </source>
</evidence>
<dbReference type="EMBL" id="CP042425">
    <property type="protein sequence ID" value="QEL19341.1"/>
    <property type="molecule type" value="Genomic_DNA"/>
</dbReference>
<dbReference type="OrthoDB" id="7307620at2"/>
<organism evidence="1 2">
    <name type="scientific">Limnoglobus roseus</name>
    <dbReference type="NCBI Taxonomy" id="2598579"/>
    <lineage>
        <taxon>Bacteria</taxon>
        <taxon>Pseudomonadati</taxon>
        <taxon>Planctomycetota</taxon>
        <taxon>Planctomycetia</taxon>
        <taxon>Gemmatales</taxon>
        <taxon>Gemmataceae</taxon>
        <taxon>Limnoglobus</taxon>
    </lineage>
</organism>
<reference evidence="2" key="1">
    <citation type="submission" date="2019-08" db="EMBL/GenBank/DDBJ databases">
        <title>Limnoglobus roseus gen. nov., sp. nov., a novel freshwater planctomycete with a giant genome from the family Gemmataceae.</title>
        <authorList>
            <person name="Kulichevskaya I.S."/>
            <person name="Naumoff D.G."/>
            <person name="Miroshnikov K."/>
            <person name="Ivanova A."/>
            <person name="Philippov D.A."/>
            <person name="Hakobyan A."/>
            <person name="Rijpstra I.C."/>
            <person name="Sinninghe Damste J.S."/>
            <person name="Liesack W."/>
            <person name="Dedysh S.N."/>
        </authorList>
    </citation>
    <scope>NUCLEOTIDE SEQUENCE [LARGE SCALE GENOMIC DNA]</scope>
    <source>
        <strain evidence="2">PX52</strain>
    </source>
</reference>
<evidence type="ECO:0000313" key="2">
    <source>
        <dbReference type="Proteomes" id="UP000324974"/>
    </source>
</evidence>